<name>A0ABZ0S7I9_9GAMM</name>
<evidence type="ECO:0000313" key="3">
    <source>
        <dbReference type="EMBL" id="WPL16272.1"/>
    </source>
</evidence>
<dbReference type="SUPFAM" id="SSF53271">
    <property type="entry name" value="PRTase-like"/>
    <property type="match status" value="1"/>
</dbReference>
<dbReference type="Proteomes" id="UP001432180">
    <property type="component" value="Chromosome"/>
</dbReference>
<dbReference type="InterPro" id="IPR051910">
    <property type="entry name" value="ComF/GntX_DNA_util-trans"/>
</dbReference>
<evidence type="ECO:0000259" key="2">
    <source>
        <dbReference type="Pfam" id="PF18912"/>
    </source>
</evidence>
<keyword evidence="4" id="KW-1185">Reference proteome</keyword>
<proteinExistence type="inferred from homology"/>
<protein>
    <submittedName>
        <fullName evidence="3">DNA utilization protein GntX</fullName>
    </submittedName>
</protein>
<reference evidence="3 4" key="1">
    <citation type="journal article" date="2023" name="Microorganisms">
        <title>Thiorhodovibrio frisius and Trv. litoralis spp. nov., Two Novel Members from a Clade of Fastidious Purple Sulfur Bacteria That Exhibit Unique Red-Shifted Light-Harvesting Capabilities.</title>
        <authorList>
            <person name="Methner A."/>
            <person name="Kuzyk S.B."/>
            <person name="Petersen J."/>
            <person name="Bauer S."/>
            <person name="Brinkmann H."/>
            <person name="Sichau K."/>
            <person name="Wanner G."/>
            <person name="Wolf J."/>
            <person name="Neumann-Schaal M."/>
            <person name="Henke P."/>
            <person name="Tank M."/>
            <person name="Sproer C."/>
            <person name="Bunk B."/>
            <person name="Overmann J."/>
        </authorList>
    </citation>
    <scope>NUCLEOTIDE SEQUENCE [LARGE SCALE GENOMIC DNA]</scope>
    <source>
        <strain evidence="3 4">DSM 6702</strain>
    </source>
</reference>
<dbReference type="CDD" id="cd06223">
    <property type="entry name" value="PRTases_typeI"/>
    <property type="match status" value="1"/>
</dbReference>
<dbReference type="PANTHER" id="PTHR47505:SF1">
    <property type="entry name" value="DNA UTILIZATION PROTEIN YHGH"/>
    <property type="match status" value="1"/>
</dbReference>
<feature type="domain" description="Double zinc ribbon" evidence="2">
    <location>
        <begin position="52"/>
        <end position="109"/>
    </location>
</feature>
<sequence length="278" mass="30364">MNRRLEQAAWEGPRLAAQADKLKAIGDPVNHHASWWLTAARRRGKTLLQLALNSAYPPTCVLCGAAGFGELDLCLGCLADLPDIAPSCGCCALPLPAGAPDGMRCGGCQRQPPAYDRCIALFRYQGAVTRLIGDFKFRQRLHLGRLFGQLLAEAARWQPDVSLPELLVPVPLHPSRLRQRGYNQSLEVARVASHELGIDVDGGRIERVVATPPQLRLARAERQSNVRDAFRVRQPLCARHVAIVDDVVTTGATVGELARVLRQAGVERVDVWAVGRTP</sequence>
<evidence type="ECO:0000313" key="4">
    <source>
        <dbReference type="Proteomes" id="UP001432180"/>
    </source>
</evidence>
<dbReference type="EMBL" id="CP121472">
    <property type="protein sequence ID" value="WPL16272.1"/>
    <property type="molecule type" value="Genomic_DNA"/>
</dbReference>
<evidence type="ECO:0000256" key="1">
    <source>
        <dbReference type="ARBA" id="ARBA00008007"/>
    </source>
</evidence>
<dbReference type="Pfam" id="PF18912">
    <property type="entry name" value="DZR_2"/>
    <property type="match status" value="1"/>
</dbReference>
<dbReference type="InterPro" id="IPR044005">
    <property type="entry name" value="DZR_2"/>
</dbReference>
<dbReference type="InterPro" id="IPR029057">
    <property type="entry name" value="PRTase-like"/>
</dbReference>
<accession>A0ABZ0S7I9</accession>
<dbReference type="Gene3D" id="3.40.50.2020">
    <property type="match status" value="1"/>
</dbReference>
<dbReference type="InterPro" id="IPR000836">
    <property type="entry name" value="PRTase_dom"/>
</dbReference>
<comment type="similarity">
    <text evidence="1">Belongs to the ComF/GntX family.</text>
</comment>
<dbReference type="PANTHER" id="PTHR47505">
    <property type="entry name" value="DNA UTILIZATION PROTEIN YHGH"/>
    <property type="match status" value="1"/>
</dbReference>
<gene>
    <name evidence="3" type="ORF">Thiowin_01225</name>
</gene>
<organism evidence="3 4">
    <name type="scientific">Thiorhodovibrio winogradskyi</name>
    <dbReference type="NCBI Taxonomy" id="77007"/>
    <lineage>
        <taxon>Bacteria</taxon>
        <taxon>Pseudomonadati</taxon>
        <taxon>Pseudomonadota</taxon>
        <taxon>Gammaproteobacteria</taxon>
        <taxon>Chromatiales</taxon>
        <taxon>Chromatiaceae</taxon>
        <taxon>Thiorhodovibrio</taxon>
    </lineage>
</organism>